<comment type="caution">
    <text evidence="2">The sequence shown here is derived from an EMBL/GenBank/DDBJ whole genome shotgun (WGS) entry which is preliminary data.</text>
</comment>
<sequence length="398" mass="45076">MSPSQTPVENVPCPPEGSQSLAVATSESARQKRKIAALEEKLQILESGHAVKQREINYYMSKGRAIRRIVTLFENIEDLICENDRRCDLDGENESTTVDQDRLQTGFITLNHTLPWFHSRASDLEYDDYSHMLKKGADAARGDNTSKLKNLVADWINRDLKPDAPVDPEDKHCRGFINDVCGRLLCPTELDWNNPTVRAGIRDRTNGYVVTEMSWPAFLYEKYTADQDNLEQGLFKSTLLLQAFKAIFTSPSSAREVAADGDAADVIEANRRAKKDFNSCKKVKTHVAQIIKMHAVTPRSIAYVACQLRFALSSVTSWRSVDGDFDYIPFWQNIVDFFERPPGRAAQQRVNRLLSWWMRKVFGTSLRAELSDGAKARMSINMLATQRAQLDDALFDSE</sequence>
<keyword evidence="3" id="KW-1185">Reference proteome</keyword>
<dbReference type="AlphaFoldDB" id="A0AAD4HCQ5"/>
<feature type="region of interest" description="Disordered" evidence="1">
    <location>
        <begin position="1"/>
        <end position="25"/>
    </location>
</feature>
<dbReference type="InterPro" id="IPR046521">
    <property type="entry name" value="DUF6698"/>
</dbReference>
<organism evidence="2 3">
    <name type="scientific">Suillus fuscotomentosus</name>
    <dbReference type="NCBI Taxonomy" id="1912939"/>
    <lineage>
        <taxon>Eukaryota</taxon>
        <taxon>Fungi</taxon>
        <taxon>Dikarya</taxon>
        <taxon>Basidiomycota</taxon>
        <taxon>Agaricomycotina</taxon>
        <taxon>Agaricomycetes</taxon>
        <taxon>Agaricomycetidae</taxon>
        <taxon>Boletales</taxon>
        <taxon>Suillineae</taxon>
        <taxon>Suillaceae</taxon>
        <taxon>Suillus</taxon>
    </lineage>
</organism>
<dbReference type="EMBL" id="JABBWK010000118">
    <property type="protein sequence ID" value="KAG1891900.1"/>
    <property type="molecule type" value="Genomic_DNA"/>
</dbReference>
<dbReference type="GeneID" id="64662750"/>
<gene>
    <name evidence="2" type="ORF">F5891DRAFT_1197270</name>
</gene>
<name>A0AAD4HCQ5_9AGAM</name>
<proteinExistence type="predicted"/>
<dbReference type="Proteomes" id="UP001195769">
    <property type="component" value="Unassembled WGS sequence"/>
</dbReference>
<dbReference type="Pfam" id="PF20414">
    <property type="entry name" value="DUF6698"/>
    <property type="match status" value="1"/>
</dbReference>
<evidence type="ECO:0000313" key="2">
    <source>
        <dbReference type="EMBL" id="KAG1891900.1"/>
    </source>
</evidence>
<evidence type="ECO:0000313" key="3">
    <source>
        <dbReference type="Proteomes" id="UP001195769"/>
    </source>
</evidence>
<accession>A0AAD4HCQ5</accession>
<evidence type="ECO:0000256" key="1">
    <source>
        <dbReference type="SAM" id="MobiDB-lite"/>
    </source>
</evidence>
<dbReference type="RefSeq" id="XP_041218376.1">
    <property type="nucleotide sequence ID" value="XM_041368452.1"/>
</dbReference>
<reference evidence="2" key="1">
    <citation type="journal article" date="2020" name="New Phytol.">
        <title>Comparative genomics reveals dynamic genome evolution in host specialist ectomycorrhizal fungi.</title>
        <authorList>
            <person name="Lofgren L.A."/>
            <person name="Nguyen N.H."/>
            <person name="Vilgalys R."/>
            <person name="Ruytinx J."/>
            <person name="Liao H.L."/>
            <person name="Branco S."/>
            <person name="Kuo A."/>
            <person name="LaButti K."/>
            <person name="Lipzen A."/>
            <person name="Andreopoulos W."/>
            <person name="Pangilinan J."/>
            <person name="Riley R."/>
            <person name="Hundley H."/>
            <person name="Na H."/>
            <person name="Barry K."/>
            <person name="Grigoriev I.V."/>
            <person name="Stajich J.E."/>
            <person name="Kennedy P.G."/>
        </authorList>
    </citation>
    <scope>NUCLEOTIDE SEQUENCE</scope>
    <source>
        <strain evidence="2">FC203</strain>
    </source>
</reference>
<protein>
    <submittedName>
        <fullName evidence="2">Uncharacterized protein</fullName>
    </submittedName>
</protein>